<dbReference type="InterPro" id="IPR051058">
    <property type="entry name" value="GDSL_Est/Lipase"/>
</dbReference>
<dbReference type="InterPro" id="IPR036514">
    <property type="entry name" value="SGNH_hydro_sf"/>
</dbReference>
<feature type="region of interest" description="Disordered" evidence="2">
    <location>
        <begin position="364"/>
        <end position="399"/>
    </location>
</feature>
<dbReference type="Pfam" id="PF00657">
    <property type="entry name" value="Lipase_GDSL"/>
    <property type="match status" value="1"/>
</dbReference>
<evidence type="ECO:0000313" key="4">
    <source>
        <dbReference type="Proteomes" id="UP000188320"/>
    </source>
</evidence>
<dbReference type="Gene3D" id="3.40.50.1110">
    <property type="entry name" value="SGNH hydrolase"/>
    <property type="match status" value="1"/>
</dbReference>
<dbReference type="PANTHER" id="PTHR45648">
    <property type="entry name" value="GDSL LIPASE/ACYLHYDROLASE FAMILY PROTEIN (AFU_ORTHOLOGUE AFUA_4G14700)"/>
    <property type="match status" value="1"/>
</dbReference>
<gene>
    <name evidence="3" type="ORF">AX774_g7175</name>
</gene>
<name>A0A1R1PEM4_ZANCU</name>
<dbReference type="InterPro" id="IPR001087">
    <property type="entry name" value="GDSL"/>
</dbReference>
<dbReference type="SUPFAM" id="SSF52266">
    <property type="entry name" value="SGNH hydrolase"/>
    <property type="match status" value="1"/>
</dbReference>
<accession>A0A1R1PEM4</accession>
<evidence type="ECO:0000256" key="1">
    <source>
        <dbReference type="ARBA" id="ARBA00022801"/>
    </source>
</evidence>
<keyword evidence="1" id="KW-0378">Hydrolase</keyword>
<evidence type="ECO:0000256" key="2">
    <source>
        <dbReference type="SAM" id="MobiDB-lite"/>
    </source>
</evidence>
<reference evidence="4" key="1">
    <citation type="submission" date="2017-01" db="EMBL/GenBank/DDBJ databases">
        <authorList>
            <person name="Wang Y."/>
            <person name="White M."/>
            <person name="Kvist S."/>
            <person name="Moncalvo J.-M."/>
        </authorList>
    </citation>
    <scope>NUCLEOTIDE SEQUENCE [LARGE SCALE GENOMIC DNA]</scope>
    <source>
        <strain evidence="4">COL-18-3</strain>
    </source>
</reference>
<comment type="caution">
    <text evidence="3">The sequence shown here is derived from an EMBL/GenBank/DDBJ whole genome shotgun (WGS) entry which is preliminary data.</text>
</comment>
<dbReference type="AlphaFoldDB" id="A0A1R1PEM4"/>
<dbReference type="Proteomes" id="UP000188320">
    <property type="component" value="Unassembled WGS sequence"/>
</dbReference>
<dbReference type="GO" id="GO:0016788">
    <property type="term" value="F:hydrolase activity, acting on ester bonds"/>
    <property type="evidence" value="ECO:0007669"/>
    <property type="project" value="InterPro"/>
</dbReference>
<dbReference type="CDD" id="cd01846">
    <property type="entry name" value="fatty_acyltransferase_like"/>
    <property type="match status" value="1"/>
</dbReference>
<dbReference type="EMBL" id="LSSK01001560">
    <property type="protein sequence ID" value="OMH79411.1"/>
    <property type="molecule type" value="Genomic_DNA"/>
</dbReference>
<feature type="compositionally biased region" description="Low complexity" evidence="2">
    <location>
        <begin position="367"/>
        <end position="399"/>
    </location>
</feature>
<sequence>MLAKYTAYGVAVAGLASIASADTRVVVFGNSLSDIGNANPQPKPNTVPWWNGRFSNGPVWNEYLAKWNNYTLINYAVGGATSNNTSVQIFDNVTITVPDAFQQIDTFNATFGGKFSEDVLSNDIAAVEIGGNDVLDGITGLFSGTINVEEYSNAISRNIGAAVSNLVGIGYKRLLVSNIPDISLIPVALTAPEIARAALNAFVNATNAQTEYILGQIAQNESLGVKSIQVLDFFTILQKFQDPAISTALGITNTTAPCHVEDASGVVISSCEDSDAYAFMNSVHPTTRAHSLVGAIASTMLNDGDFKITTESLLDLISKYKLKDISSLKNPLYNDDTYTTGVTNLPSFDIKTSQANATEIVDAANESASNSTSSTTSSSSKSSSSSSSSSSSKSSTSAAGSAKFSFSKLATLAYISSFVYVSTLLI</sequence>
<dbReference type="PANTHER" id="PTHR45648:SF22">
    <property type="entry name" value="GDSL LIPASE_ACYLHYDROLASE FAMILY PROTEIN (AFU_ORTHOLOGUE AFUA_4G14700)"/>
    <property type="match status" value="1"/>
</dbReference>
<proteinExistence type="predicted"/>
<dbReference type="OrthoDB" id="1600564at2759"/>
<keyword evidence="4" id="KW-1185">Reference proteome</keyword>
<organism evidence="3 4">
    <name type="scientific">Zancudomyces culisetae</name>
    <name type="common">Gut fungus</name>
    <name type="synonym">Smittium culisetae</name>
    <dbReference type="NCBI Taxonomy" id="1213189"/>
    <lineage>
        <taxon>Eukaryota</taxon>
        <taxon>Fungi</taxon>
        <taxon>Fungi incertae sedis</taxon>
        <taxon>Zoopagomycota</taxon>
        <taxon>Kickxellomycotina</taxon>
        <taxon>Harpellomycetes</taxon>
        <taxon>Harpellales</taxon>
        <taxon>Legeriomycetaceae</taxon>
        <taxon>Zancudomyces</taxon>
    </lineage>
</organism>
<protein>
    <submittedName>
        <fullName evidence="3">Anther-specific proline-rich protein APG</fullName>
    </submittedName>
</protein>
<evidence type="ECO:0000313" key="3">
    <source>
        <dbReference type="EMBL" id="OMH79411.1"/>
    </source>
</evidence>